<gene>
    <name evidence="1" type="ORF">METZ01_LOCUS355345</name>
</gene>
<protein>
    <submittedName>
        <fullName evidence="1">Uncharacterized protein</fullName>
    </submittedName>
</protein>
<reference evidence="1" key="1">
    <citation type="submission" date="2018-05" db="EMBL/GenBank/DDBJ databases">
        <authorList>
            <person name="Lanie J.A."/>
            <person name="Ng W.-L."/>
            <person name="Kazmierczak K.M."/>
            <person name="Andrzejewski T.M."/>
            <person name="Davidsen T.M."/>
            <person name="Wayne K.J."/>
            <person name="Tettelin H."/>
            <person name="Glass J.I."/>
            <person name="Rusch D."/>
            <person name="Podicherti R."/>
            <person name="Tsui H.-C.T."/>
            <person name="Winkler M.E."/>
        </authorList>
    </citation>
    <scope>NUCLEOTIDE SEQUENCE</scope>
</reference>
<accession>A0A382S0R3</accession>
<proteinExistence type="predicted"/>
<name>A0A382S0R3_9ZZZZ</name>
<dbReference type="AlphaFoldDB" id="A0A382S0R3"/>
<organism evidence="1">
    <name type="scientific">marine metagenome</name>
    <dbReference type="NCBI Taxonomy" id="408172"/>
    <lineage>
        <taxon>unclassified sequences</taxon>
        <taxon>metagenomes</taxon>
        <taxon>ecological metagenomes</taxon>
    </lineage>
</organism>
<dbReference type="EMBL" id="UINC01124978">
    <property type="protein sequence ID" value="SVD02491.1"/>
    <property type="molecule type" value="Genomic_DNA"/>
</dbReference>
<sequence length="104" mass="12145">MDSKGPTQVKSPQEKRKSYLQRISEIASPELAEAVARARADYSQKLAEEIQTSTTQKEESINDFEKSISGRMEEDGTTEFNHDYFIYFIRRFQKEREGNFSRVK</sequence>
<evidence type="ECO:0000313" key="1">
    <source>
        <dbReference type="EMBL" id="SVD02491.1"/>
    </source>
</evidence>